<proteinExistence type="predicted"/>
<evidence type="ECO:0000313" key="1">
    <source>
        <dbReference type="EMBL" id="CAA6815989.1"/>
    </source>
</evidence>
<dbReference type="AlphaFoldDB" id="A0A6S6THQ8"/>
<gene>
    <name evidence="1" type="ORF">HELGO_WM16749</name>
</gene>
<dbReference type="EMBL" id="CACVAU010000048">
    <property type="protein sequence ID" value="CAA6815989.1"/>
    <property type="molecule type" value="Genomic_DNA"/>
</dbReference>
<reference evidence="1" key="1">
    <citation type="submission" date="2020-01" db="EMBL/GenBank/DDBJ databases">
        <authorList>
            <person name="Meier V. D."/>
            <person name="Meier V D."/>
        </authorList>
    </citation>
    <scope>NUCLEOTIDE SEQUENCE</scope>
    <source>
        <strain evidence="1">HLG_WM_MAG_05</strain>
    </source>
</reference>
<sequence length="243" mass="28148">MDYSVSYHPISIEQMKEWYFNVFDDLGTAEDLTVRIPEEQLKHDDREELEVYYKNKYLEMIKRSRDLDYGNFNKWHGYFLAIVQGFFEKFYFVHGAELSSIHDLAFKKAYITPWDQVIDEDFLDGLDYESKLNGAFSAGAYMSAEQVKQLLVDYENDTETKEILDEQFEGRKIDVLMAALKYASENNQGLLEASKVIEPGEELFEEPECYSNLFNCDVISAAVFTSELAEVYDAIYKGTGDDG</sequence>
<accession>A0A6S6THQ8</accession>
<name>A0A6S6THQ8_9BACT</name>
<organism evidence="1">
    <name type="scientific">uncultured Sulfurovum sp</name>
    <dbReference type="NCBI Taxonomy" id="269237"/>
    <lineage>
        <taxon>Bacteria</taxon>
        <taxon>Pseudomonadati</taxon>
        <taxon>Campylobacterota</taxon>
        <taxon>Epsilonproteobacteria</taxon>
        <taxon>Campylobacterales</taxon>
        <taxon>Sulfurovaceae</taxon>
        <taxon>Sulfurovum</taxon>
        <taxon>environmental samples</taxon>
    </lineage>
</organism>
<protein>
    <submittedName>
        <fullName evidence="1">Uncharacterized protein</fullName>
    </submittedName>
</protein>